<reference evidence="2" key="1">
    <citation type="submission" date="2022-11" db="EMBL/GenBank/DDBJ databases">
        <title>Hoeflea poritis sp. nov., isolated from scleractinian coral Porites lutea.</title>
        <authorList>
            <person name="Zhang G."/>
            <person name="Wei Q."/>
            <person name="Cai L."/>
        </authorList>
    </citation>
    <scope>NUCLEOTIDE SEQUENCE</scope>
    <source>
        <strain evidence="2">E7-10</strain>
    </source>
</reference>
<keyword evidence="2" id="KW-0012">Acyltransferase</keyword>
<dbReference type="InterPro" id="IPR038740">
    <property type="entry name" value="BioF2-like_GNAT_dom"/>
</dbReference>
<accession>A0ABT4VTG6</accession>
<keyword evidence="3" id="KW-1185">Reference proteome</keyword>
<comment type="caution">
    <text evidence="2">The sequence shown here is derived from an EMBL/GenBank/DDBJ whole genome shotgun (WGS) entry which is preliminary data.</text>
</comment>
<sequence length="451" mass="50462">MAARPVAGRAAVFLQTYGVEVIRAAEERPGAGTVAGYELDGDRYTLECLKTRAELDAFEGAWRQLERRCCELFIAFQTADWCLTWIRSNLHNTAKKPVEPHVFVLRKNGEAVLVWPTMKVRSRIGMRLLVSLTSPLSQYSNVIVDRASVPTKLTARALRDAIRFSKVDAAALDAIPDGSMLQSLTKKHGIPEIFHQESSILDLGKEEDMKSYLDALPKKTRRQRNQRRNKLTRMGKLDYRVHPGGSAEYKFLIGRALEMKNEWLQQTGRNAQTLSAPSTLRFLGQLSGDTNAPGQCAEGAVAHGLYLDDKPIAIEIGLCQGRHYYVYLGAFDWSYRKYSPGKVQMEYSQNWAHEAGVKIYDFLGEPADYKAHWTNSACRIQSSHVPVTLLGLAYCATWKSVLRPAMKSAFARLDPRYRRMLMGAVAAIAGRATGNERGIDKARNSAESLDT</sequence>
<dbReference type="Gene3D" id="3.40.630.30">
    <property type="match status" value="1"/>
</dbReference>
<organism evidence="2 3">
    <name type="scientific">Hoeflea poritis</name>
    <dbReference type="NCBI Taxonomy" id="2993659"/>
    <lineage>
        <taxon>Bacteria</taxon>
        <taxon>Pseudomonadati</taxon>
        <taxon>Pseudomonadota</taxon>
        <taxon>Alphaproteobacteria</taxon>
        <taxon>Hyphomicrobiales</taxon>
        <taxon>Rhizobiaceae</taxon>
        <taxon>Hoeflea</taxon>
    </lineage>
</organism>
<protein>
    <submittedName>
        <fullName evidence="2">GNAT family N-acetyltransferase</fullName>
        <ecNumber evidence="2">2.3.1.-</ecNumber>
    </submittedName>
</protein>
<evidence type="ECO:0000259" key="1">
    <source>
        <dbReference type="Pfam" id="PF13480"/>
    </source>
</evidence>
<dbReference type="EC" id="2.3.1.-" evidence="2"/>
<keyword evidence="2" id="KW-0808">Transferase</keyword>
<dbReference type="InterPro" id="IPR016181">
    <property type="entry name" value="Acyl_CoA_acyltransferase"/>
</dbReference>
<evidence type="ECO:0000313" key="3">
    <source>
        <dbReference type="Proteomes" id="UP001148313"/>
    </source>
</evidence>
<feature type="domain" description="BioF2-like acetyltransferase" evidence="1">
    <location>
        <begin position="218"/>
        <end position="370"/>
    </location>
</feature>
<name>A0ABT4VTG6_9HYPH</name>
<dbReference type="Proteomes" id="UP001148313">
    <property type="component" value="Unassembled WGS sequence"/>
</dbReference>
<dbReference type="EMBL" id="JAPJZH010000013">
    <property type="protein sequence ID" value="MDA4847470.1"/>
    <property type="molecule type" value="Genomic_DNA"/>
</dbReference>
<dbReference type="SUPFAM" id="SSF55729">
    <property type="entry name" value="Acyl-CoA N-acyltransferases (Nat)"/>
    <property type="match status" value="1"/>
</dbReference>
<dbReference type="Pfam" id="PF13480">
    <property type="entry name" value="Acetyltransf_6"/>
    <property type="match status" value="1"/>
</dbReference>
<dbReference type="RefSeq" id="WP_271091302.1">
    <property type="nucleotide sequence ID" value="NZ_JAPJZH010000013.1"/>
</dbReference>
<dbReference type="GO" id="GO:0016746">
    <property type="term" value="F:acyltransferase activity"/>
    <property type="evidence" value="ECO:0007669"/>
    <property type="project" value="UniProtKB-KW"/>
</dbReference>
<proteinExistence type="predicted"/>
<gene>
    <name evidence="2" type="ORF">OOZ53_19070</name>
</gene>
<evidence type="ECO:0000313" key="2">
    <source>
        <dbReference type="EMBL" id="MDA4847470.1"/>
    </source>
</evidence>